<feature type="domain" description="GH15-like" evidence="1">
    <location>
        <begin position="223"/>
        <end position="587"/>
    </location>
</feature>
<accession>A0A397P2N8</accession>
<name>A0A397P2N8_9SPHN</name>
<dbReference type="Proteomes" id="UP000266568">
    <property type="component" value="Unassembled WGS sequence"/>
</dbReference>
<reference evidence="2 3" key="1">
    <citation type="submission" date="2018-08" db="EMBL/GenBank/DDBJ databases">
        <title>Genomic Encyclopedia of Type Strains, Phase IV (KMG-IV): sequencing the most valuable type-strain genomes for metagenomic binning, comparative biology and taxonomic classification.</title>
        <authorList>
            <person name="Goeker M."/>
        </authorList>
    </citation>
    <scope>NUCLEOTIDE SEQUENCE [LARGE SCALE GENOMIC DNA]</scope>
    <source>
        <strain evidence="2 3">DSM 25527</strain>
    </source>
</reference>
<proteinExistence type="predicted"/>
<dbReference type="Pfam" id="PF00723">
    <property type="entry name" value="Glyco_hydro_15"/>
    <property type="match status" value="1"/>
</dbReference>
<dbReference type="InterPro" id="IPR011613">
    <property type="entry name" value="GH15-like"/>
</dbReference>
<dbReference type="EMBL" id="QXDC01000003">
    <property type="protein sequence ID" value="RIA43846.1"/>
    <property type="molecule type" value="Genomic_DNA"/>
</dbReference>
<dbReference type="PANTHER" id="PTHR31616:SF0">
    <property type="entry name" value="GLUCAN 1,4-ALPHA-GLUCOSIDASE"/>
    <property type="match status" value="1"/>
</dbReference>
<dbReference type="PANTHER" id="PTHR31616">
    <property type="entry name" value="TREHALASE"/>
    <property type="match status" value="1"/>
</dbReference>
<dbReference type="RefSeq" id="WP_119035647.1">
    <property type="nucleotide sequence ID" value="NZ_QXDC01000003.1"/>
</dbReference>
<protein>
    <submittedName>
        <fullName evidence="2">GH15 family glucan-1,4-alpha-glucosidase</fullName>
    </submittedName>
</protein>
<dbReference type="InterPro" id="IPR008928">
    <property type="entry name" value="6-hairpin_glycosidase_sf"/>
</dbReference>
<dbReference type="AlphaFoldDB" id="A0A397P2N8"/>
<dbReference type="GO" id="GO:0005975">
    <property type="term" value="P:carbohydrate metabolic process"/>
    <property type="evidence" value="ECO:0007669"/>
    <property type="project" value="InterPro"/>
</dbReference>
<comment type="caution">
    <text evidence="2">The sequence shown here is derived from an EMBL/GenBank/DDBJ whole genome shotgun (WGS) entry which is preliminary data.</text>
</comment>
<evidence type="ECO:0000313" key="3">
    <source>
        <dbReference type="Proteomes" id="UP000266568"/>
    </source>
</evidence>
<keyword evidence="3" id="KW-1185">Reference proteome</keyword>
<dbReference type="Gene3D" id="1.50.10.10">
    <property type="match status" value="1"/>
</dbReference>
<sequence>MTATLDLWPIGNCQVSALIDRSGRFVWGCTPRVDGDPAFCSLLDDEPPAGEGAYGFWEIDLDGAVETTQSYIRNTPILVTRHADDAGNAIEVIDFCPRFKRNGRMYRPVAFVRIVRPVAGSPRVRIRLRPARNWGERMAEHTRGSNHIRYLLEQEVLRLSTTAPVGWVRDERLFRVERPLHFFLGPDESFATEIAASLDHMLDHTIAEWQHWARGLATPVEWQEAVIRSAITLKLCQHEETGAIVAALTTSIPEYADSGRNWDYRFCWIRDAYYTVQALNRLGALDVLEGYLEYLRNIVDNAAGGHIQPLYGVGGEARLIEYEAKALSGYRGMGPVRVGNEAYEQIQHDAYGQIVLSNVQAFFDQRLLRVAGTADFEALEPIGERAWKAYDQPDAGIWELRTKSYVHTYSAAMCWAACDRLANAAATLGLVDRAEFWQERADTMRARIEDAAWREDAGHLSATFAGDNLDASLLQLLELRFLAPDDPRFRGTLKVVEEGLRRGGYMLRYATEDDFGLPHTAFNVCTFWLIEALHATGRNEDARILFEEMLARRTPAGLLSEDIDPATGDLWGNYPQTYSLVGMINCAVLLSKPWSTIR</sequence>
<dbReference type="OrthoDB" id="3902805at2"/>
<evidence type="ECO:0000259" key="1">
    <source>
        <dbReference type="Pfam" id="PF00723"/>
    </source>
</evidence>
<dbReference type="GO" id="GO:0004553">
    <property type="term" value="F:hydrolase activity, hydrolyzing O-glycosyl compounds"/>
    <property type="evidence" value="ECO:0007669"/>
    <property type="project" value="UniProtKB-ARBA"/>
</dbReference>
<evidence type="ECO:0000313" key="2">
    <source>
        <dbReference type="EMBL" id="RIA43846.1"/>
    </source>
</evidence>
<dbReference type="SUPFAM" id="SSF48208">
    <property type="entry name" value="Six-hairpin glycosidases"/>
    <property type="match status" value="1"/>
</dbReference>
<gene>
    <name evidence="2" type="ORF">DFR49_2076</name>
</gene>
<dbReference type="InterPro" id="IPR012341">
    <property type="entry name" value="6hp_glycosidase-like_sf"/>
</dbReference>
<organism evidence="2 3">
    <name type="scientific">Hephaestia caeni</name>
    <dbReference type="NCBI Taxonomy" id="645617"/>
    <lineage>
        <taxon>Bacteria</taxon>
        <taxon>Pseudomonadati</taxon>
        <taxon>Pseudomonadota</taxon>
        <taxon>Alphaproteobacteria</taxon>
        <taxon>Sphingomonadales</taxon>
        <taxon>Sphingomonadaceae</taxon>
        <taxon>Hephaestia</taxon>
    </lineage>
</organism>